<dbReference type="InterPro" id="IPR052552">
    <property type="entry name" value="YeaO-like"/>
</dbReference>
<dbReference type="AlphaFoldDB" id="A0AAI9PDM7"/>
<reference evidence="2" key="2">
    <citation type="submission" date="2023-02" db="EMBL/GenBank/DDBJ databases">
        <title>Pectobacterium carotovorum subsp. carotovorum NBRC 12380.</title>
        <authorList>
            <person name="Ichikawa N."/>
            <person name="Sato H."/>
            <person name="Tonouchi N."/>
        </authorList>
    </citation>
    <scope>NUCLEOTIDE SEQUENCE</scope>
    <source>
        <strain evidence="2">NBRC 12380</strain>
    </source>
</reference>
<dbReference type="Pfam" id="PF22752">
    <property type="entry name" value="DUF488-N3i"/>
    <property type="match status" value="1"/>
</dbReference>
<evidence type="ECO:0000313" key="4">
    <source>
        <dbReference type="Proteomes" id="UP001165145"/>
    </source>
</evidence>
<sequence length="135" mass="15848">MTYHYLYLKNEAGGRMSDLIHLIRVYDAHAPFSSPTFLIDRLWPRGISKARLEGVEWFKDIAPSSELRKWFHAEPERWAEFVDYYRNELVQGSACGRLLTLLEQKQAITLLYGSKDAQHNHAIVLRDFLLERLAR</sequence>
<comment type="caution">
    <text evidence="2">The sequence shown here is derived from an EMBL/GenBank/DDBJ whole genome shotgun (WGS) entry which is preliminary data.</text>
</comment>
<proteinExistence type="predicted"/>
<dbReference type="PANTHER" id="PTHR36849:SF1">
    <property type="entry name" value="CYTOPLASMIC PROTEIN"/>
    <property type="match status" value="1"/>
</dbReference>
<accession>A0AAI9PDM7</accession>
<name>A0AAI9PDM7_PECCC</name>
<reference evidence="1" key="1">
    <citation type="submission" date="2022-06" db="EMBL/GenBank/DDBJ databases">
        <title>Draft genome sequences of Pectobacterium carotovorum subsp. carotovorum str. NBRC12380.</title>
        <authorList>
            <person name="Wakabayashi Y."/>
            <person name="Kojima K."/>
        </authorList>
    </citation>
    <scope>NUCLEOTIDE SEQUENCE</scope>
    <source>
        <strain evidence="1">NBRC 12380</strain>
    </source>
</reference>
<dbReference type="Proteomes" id="UP001058167">
    <property type="component" value="Unassembled WGS sequence"/>
</dbReference>
<gene>
    <name evidence="2" type="ORF">Pcaca03_20630</name>
    <name evidence="1" type="ORF">SOASR016_20780</name>
</gene>
<dbReference type="EMBL" id="BRLF01000004">
    <property type="protein sequence ID" value="GKX47326.1"/>
    <property type="molecule type" value="Genomic_DNA"/>
</dbReference>
<protein>
    <submittedName>
        <fullName evidence="2">MarR family transcriptional regulator</fullName>
    </submittedName>
</protein>
<evidence type="ECO:0000313" key="2">
    <source>
        <dbReference type="EMBL" id="GLV69619.1"/>
    </source>
</evidence>
<dbReference type="PANTHER" id="PTHR36849">
    <property type="entry name" value="CYTOPLASMIC PROTEIN-RELATED"/>
    <property type="match status" value="1"/>
</dbReference>
<keyword evidence="3" id="KW-1185">Reference proteome</keyword>
<evidence type="ECO:0000313" key="1">
    <source>
        <dbReference type="EMBL" id="GKX47326.1"/>
    </source>
</evidence>
<evidence type="ECO:0000313" key="3">
    <source>
        <dbReference type="Proteomes" id="UP001058167"/>
    </source>
</evidence>
<dbReference type="Proteomes" id="UP001165145">
    <property type="component" value="Unassembled WGS sequence"/>
</dbReference>
<dbReference type="EMBL" id="BSRL01000004">
    <property type="protein sequence ID" value="GLV69619.1"/>
    <property type="molecule type" value="Genomic_DNA"/>
</dbReference>
<organism evidence="2 4">
    <name type="scientific">Pectobacterium carotovorum subsp. carotovorum</name>
    <name type="common">Erwinia carotovora subsp. carotovora</name>
    <dbReference type="NCBI Taxonomy" id="555"/>
    <lineage>
        <taxon>Bacteria</taxon>
        <taxon>Pseudomonadati</taxon>
        <taxon>Pseudomonadota</taxon>
        <taxon>Gammaproteobacteria</taxon>
        <taxon>Enterobacterales</taxon>
        <taxon>Pectobacteriaceae</taxon>
        <taxon>Pectobacterium</taxon>
    </lineage>
</organism>